<name>A0A5R9KVU5_9BACT</name>
<proteinExistence type="predicted"/>
<organism evidence="1 2">
    <name type="scientific">Dyadobacter luticola</name>
    <dbReference type="NCBI Taxonomy" id="1979387"/>
    <lineage>
        <taxon>Bacteria</taxon>
        <taxon>Pseudomonadati</taxon>
        <taxon>Bacteroidota</taxon>
        <taxon>Cytophagia</taxon>
        <taxon>Cytophagales</taxon>
        <taxon>Spirosomataceae</taxon>
        <taxon>Dyadobacter</taxon>
    </lineage>
</organism>
<evidence type="ECO:0008006" key="3">
    <source>
        <dbReference type="Google" id="ProtNLM"/>
    </source>
</evidence>
<comment type="caution">
    <text evidence="1">The sequence shown here is derived from an EMBL/GenBank/DDBJ whole genome shotgun (WGS) entry which is preliminary data.</text>
</comment>
<accession>A0A5R9KVU5</accession>
<dbReference type="RefSeq" id="WP_138365782.1">
    <property type="nucleotide sequence ID" value="NZ_VCEJ01000004.1"/>
</dbReference>
<reference evidence="1 2" key="1">
    <citation type="submission" date="2019-05" db="EMBL/GenBank/DDBJ databases">
        <authorList>
            <person name="Qu J.-H."/>
        </authorList>
    </citation>
    <scope>NUCLEOTIDE SEQUENCE [LARGE SCALE GENOMIC DNA]</scope>
    <source>
        <strain evidence="1 2">T17</strain>
    </source>
</reference>
<keyword evidence="2" id="KW-1185">Reference proteome</keyword>
<dbReference type="OrthoDB" id="8481409at2"/>
<sequence>MDEFLNRIAAQRAVINIVNGGRKFVFPLVGLSLKSIERWRHENSIGENSEILIILNLISAKLFFLANKSQEQITKEYRLLSKNVSELIEHLNQNI</sequence>
<dbReference type="EMBL" id="VCEJ01000004">
    <property type="protein sequence ID" value="TLV00402.1"/>
    <property type="molecule type" value="Genomic_DNA"/>
</dbReference>
<dbReference type="AlphaFoldDB" id="A0A5R9KVU5"/>
<gene>
    <name evidence="1" type="ORF">FEN17_12995</name>
</gene>
<evidence type="ECO:0000313" key="1">
    <source>
        <dbReference type="EMBL" id="TLV00402.1"/>
    </source>
</evidence>
<protein>
    <recommendedName>
        <fullName evidence="3">Four helix bundle protein</fullName>
    </recommendedName>
</protein>
<evidence type="ECO:0000313" key="2">
    <source>
        <dbReference type="Proteomes" id="UP000306402"/>
    </source>
</evidence>
<dbReference type="Proteomes" id="UP000306402">
    <property type="component" value="Unassembled WGS sequence"/>
</dbReference>